<dbReference type="EMBL" id="AP027733">
    <property type="protein sequence ID" value="BDZ52694.1"/>
    <property type="molecule type" value="Genomic_DNA"/>
</dbReference>
<name>A0ABN6Y5V9_9MICO</name>
<gene>
    <name evidence="1" type="ORF">GCM10025867_49350</name>
</gene>
<dbReference type="RefSeq" id="WP_286346977.1">
    <property type="nucleotide sequence ID" value="NZ_AP027733.1"/>
</dbReference>
<accession>A0ABN6Y5V9</accession>
<keyword evidence="2" id="KW-1185">Reference proteome</keyword>
<keyword evidence="1" id="KW-0614">Plasmid</keyword>
<geneLocation type="plasmid" evidence="1 2">
    <name>pNBRC108728a</name>
</geneLocation>
<sequence length="162" mass="18119">MVLVLPDELALERDLQAATSANLHDSTSIGHEMQPLFLSSEQCEHADPAQDARFASLLKLRRDYLRELTHYDSHDAFQAAYDAHPLADEYEALRREYDDVHVGTVCTQTSAGDFCGACTEGDDDYGFEDAPCLRSFNARQSQALFFHINGAAEYRKPMEIAA</sequence>
<organism evidence="1 2">
    <name type="scientific">Frondihabitans sucicola</name>
    <dbReference type="NCBI Taxonomy" id="1268041"/>
    <lineage>
        <taxon>Bacteria</taxon>
        <taxon>Bacillati</taxon>
        <taxon>Actinomycetota</taxon>
        <taxon>Actinomycetes</taxon>
        <taxon>Micrococcales</taxon>
        <taxon>Microbacteriaceae</taxon>
        <taxon>Frondihabitans</taxon>
    </lineage>
</organism>
<protein>
    <submittedName>
        <fullName evidence="1">Uncharacterized protein</fullName>
    </submittedName>
</protein>
<evidence type="ECO:0000313" key="2">
    <source>
        <dbReference type="Proteomes" id="UP001321486"/>
    </source>
</evidence>
<reference evidence="2" key="1">
    <citation type="journal article" date="2019" name="Int. J. Syst. Evol. Microbiol.">
        <title>The Global Catalogue of Microorganisms (GCM) 10K type strain sequencing project: providing services to taxonomists for standard genome sequencing and annotation.</title>
        <authorList>
            <consortium name="The Broad Institute Genomics Platform"/>
            <consortium name="The Broad Institute Genome Sequencing Center for Infectious Disease"/>
            <person name="Wu L."/>
            <person name="Ma J."/>
        </authorList>
    </citation>
    <scope>NUCLEOTIDE SEQUENCE [LARGE SCALE GENOMIC DNA]</scope>
    <source>
        <strain evidence="2">NBRC 108728</strain>
    </source>
</reference>
<dbReference type="Proteomes" id="UP001321486">
    <property type="component" value="Plasmid pNBRC108728a"/>
</dbReference>
<proteinExistence type="predicted"/>
<evidence type="ECO:0000313" key="1">
    <source>
        <dbReference type="EMBL" id="BDZ52694.1"/>
    </source>
</evidence>